<dbReference type="AlphaFoldDB" id="A0AAW1SZ60"/>
<dbReference type="GO" id="GO:0000139">
    <property type="term" value="C:Golgi membrane"/>
    <property type="evidence" value="ECO:0007669"/>
    <property type="project" value="UniProtKB-SubCell"/>
</dbReference>
<evidence type="ECO:0000256" key="2">
    <source>
        <dbReference type="ARBA" id="ARBA00010271"/>
    </source>
</evidence>
<dbReference type="GO" id="GO:0016757">
    <property type="term" value="F:glycosyltransferase activity"/>
    <property type="evidence" value="ECO:0007669"/>
    <property type="project" value="InterPro"/>
</dbReference>
<organism evidence="6 7">
    <name type="scientific">Apatococcus fuscideae</name>
    <dbReference type="NCBI Taxonomy" id="2026836"/>
    <lineage>
        <taxon>Eukaryota</taxon>
        <taxon>Viridiplantae</taxon>
        <taxon>Chlorophyta</taxon>
        <taxon>core chlorophytes</taxon>
        <taxon>Trebouxiophyceae</taxon>
        <taxon>Chlorellales</taxon>
        <taxon>Chlorellaceae</taxon>
        <taxon>Apatococcus</taxon>
    </lineage>
</organism>
<evidence type="ECO:0000313" key="7">
    <source>
        <dbReference type="Proteomes" id="UP001485043"/>
    </source>
</evidence>
<dbReference type="InterPro" id="IPR004263">
    <property type="entry name" value="Exostosin"/>
</dbReference>
<keyword evidence="3" id="KW-0333">Golgi apparatus</keyword>
<dbReference type="PANTHER" id="PTHR11062:SF268">
    <property type="entry name" value="FAMILY PROTEIN, PUTATIVE, EXPRESSED-RELATED"/>
    <property type="match status" value="1"/>
</dbReference>
<accession>A0AAW1SZ60</accession>
<feature type="region of interest" description="Disordered" evidence="4">
    <location>
        <begin position="237"/>
        <end position="275"/>
    </location>
</feature>
<evidence type="ECO:0000256" key="4">
    <source>
        <dbReference type="SAM" id="MobiDB-lite"/>
    </source>
</evidence>
<evidence type="ECO:0000259" key="5">
    <source>
        <dbReference type="Pfam" id="PF03016"/>
    </source>
</evidence>
<reference evidence="6 7" key="1">
    <citation type="journal article" date="2024" name="Nat. Commun.">
        <title>Phylogenomics reveals the evolutionary origins of lichenization in chlorophyte algae.</title>
        <authorList>
            <person name="Puginier C."/>
            <person name="Libourel C."/>
            <person name="Otte J."/>
            <person name="Skaloud P."/>
            <person name="Haon M."/>
            <person name="Grisel S."/>
            <person name="Petersen M."/>
            <person name="Berrin J.G."/>
            <person name="Delaux P.M."/>
            <person name="Dal Grande F."/>
            <person name="Keller J."/>
        </authorList>
    </citation>
    <scope>NUCLEOTIDE SEQUENCE [LARGE SCALE GENOMIC DNA]</scope>
    <source>
        <strain evidence="6 7">SAG 2523</strain>
    </source>
</reference>
<gene>
    <name evidence="6" type="ORF">WJX84_003924</name>
</gene>
<evidence type="ECO:0000256" key="3">
    <source>
        <dbReference type="ARBA" id="ARBA00023034"/>
    </source>
</evidence>
<name>A0AAW1SZ60_9CHLO</name>
<dbReference type="EMBL" id="JALJOV010000595">
    <property type="protein sequence ID" value="KAK9862510.1"/>
    <property type="molecule type" value="Genomic_DNA"/>
</dbReference>
<evidence type="ECO:0000256" key="1">
    <source>
        <dbReference type="ARBA" id="ARBA00004323"/>
    </source>
</evidence>
<comment type="similarity">
    <text evidence="2">Belongs to the glycosyltransferase 47 family.</text>
</comment>
<proteinExistence type="inferred from homology"/>
<dbReference type="Pfam" id="PF03016">
    <property type="entry name" value="Exostosin_GT47"/>
    <property type="match status" value="1"/>
</dbReference>
<dbReference type="Proteomes" id="UP001485043">
    <property type="component" value="Unassembled WGS sequence"/>
</dbReference>
<dbReference type="InterPro" id="IPR040911">
    <property type="entry name" value="Exostosin_GT47"/>
</dbReference>
<sequence>MGAGAVQEGWHRAGSNGVARHQNDVLNRWRPPKATESSEHEGRPLVYIYELPAPLLNCSWWNGWATYIYGAEVRVPEVMSGSQFATDDPLKADLFLVPALLYCNDLEHNFPSDQKPDRYKTAVSTTLDWIRYYYPFWDLYNGSDHIWVFTQDHGFCGFVAGEGTMNKISNSIILSHWGLMDYEGHCPIEQRLQSKCSSSTLHHCFDPTKDVVIPRSQSDGIDISAVPMAHWSEADTWRQSTTHSSMAHSEAESADVSPEQPTERQMRNLSSAQKLQRTTPHCPFCCQKRMDPV</sequence>
<comment type="caution">
    <text evidence="6">The sequence shown here is derived from an EMBL/GenBank/DDBJ whole genome shotgun (WGS) entry which is preliminary data.</text>
</comment>
<comment type="subcellular location">
    <subcellularLocation>
        <location evidence="1">Golgi apparatus membrane</location>
        <topology evidence="1">Single-pass type II membrane protein</topology>
    </subcellularLocation>
</comment>
<protein>
    <recommendedName>
        <fullName evidence="5">Exostosin GT47 domain-containing protein</fullName>
    </recommendedName>
</protein>
<feature type="domain" description="Exostosin GT47" evidence="5">
    <location>
        <begin position="44"/>
        <end position="217"/>
    </location>
</feature>
<dbReference type="PANTHER" id="PTHR11062">
    <property type="entry name" value="EXOSTOSIN HEPARAN SULFATE GLYCOSYLTRANSFERASE -RELATED"/>
    <property type="match status" value="1"/>
</dbReference>
<evidence type="ECO:0000313" key="6">
    <source>
        <dbReference type="EMBL" id="KAK9862510.1"/>
    </source>
</evidence>
<keyword evidence="7" id="KW-1185">Reference proteome</keyword>